<dbReference type="OrthoDB" id="3071152at2759"/>
<reference evidence="2 3" key="1">
    <citation type="submission" date="2019-02" db="EMBL/GenBank/DDBJ databases">
        <title>Genome sequencing of the rare red list fungi Hericium alpestre (H. flagellum).</title>
        <authorList>
            <person name="Buettner E."/>
            <person name="Kellner H."/>
        </authorList>
    </citation>
    <scope>NUCLEOTIDE SEQUENCE [LARGE SCALE GENOMIC DNA]</scope>
    <source>
        <strain evidence="2 3">DSM 108284</strain>
    </source>
</reference>
<evidence type="ECO:0008006" key="4">
    <source>
        <dbReference type="Google" id="ProtNLM"/>
    </source>
</evidence>
<dbReference type="AlphaFoldDB" id="A0A4Z0A607"/>
<feature type="compositionally biased region" description="Pro residues" evidence="1">
    <location>
        <begin position="683"/>
        <end position="693"/>
    </location>
</feature>
<evidence type="ECO:0000313" key="3">
    <source>
        <dbReference type="Proteomes" id="UP000298061"/>
    </source>
</evidence>
<dbReference type="Proteomes" id="UP000298061">
    <property type="component" value="Unassembled WGS sequence"/>
</dbReference>
<protein>
    <recommendedName>
        <fullName evidence="4">Essential protein Yae1 N-terminal domain-containing protein</fullName>
    </recommendedName>
</protein>
<feature type="compositionally biased region" description="Polar residues" evidence="1">
    <location>
        <begin position="350"/>
        <end position="364"/>
    </location>
</feature>
<sequence>MGKKHSAACRAAATAAPAPVLAPTASPAVPFDTHAALVDTPFASTMRESPTNTQHPRVSHEADATCVPHAASSAQPTVNATLVCEPASTDACTATSVAIATPPARAAHVLEPCPEQPDSPPALTKPISTSNDVSPSFHQLPPIGTHADTLTALRAPFPALYIPAVTDLTTAIDAAGPPSVFLACPTHLSCRAEDLSHELDTSVPLTCPATSIEEIDEDLLANIIEDAQSLTRIEAWHEVRLKALEEGHERGWKEGFEEGQKIARREVRAEAQKRERAWKDGYELGRWEGHREGIEVVRTEVSTPSGVDASIQTDISSHSHSPSLNTIPATSYVNTGVQSDAPPHPFPSRADSQPPNPTGASTTASRIDADVQTHDLTPTHAIPHVNADVQTDDPALDTPSTPTSACNTTPRFDPTTPRVDTGIQSDAPARVLAPTTRIHVGVQADAPAQPNSSHLDSRTPFVTGVHVHATPPHLMSPSSDNAHASVPARARTIHEIDHDLLRKIIATASARGEAAGMKKGEHSGFQEGMEAGRKSGTREGHTEGLREGREQYRLEASRTSRAVAAVQTDCSSLTPVPSIHDTHLVHTSSRITDTSHVPTTVSDNNSMSHNDHSLSHNDPDASFITAHTHFPSFSWAEEAASLPITSSAPLIVPPPHDFSVLRSSSARPFDSLKRHARRSQPRPTRPLCPPRPFVPTSEPIVTRRHPTGLRADRPSVIILSSPSVPSSVKLEAPPLDWQGDPHLQELGRVLRGLGWVHSSGS</sequence>
<accession>A0A4Z0A607</accession>
<evidence type="ECO:0000313" key="2">
    <source>
        <dbReference type="EMBL" id="TFY82442.1"/>
    </source>
</evidence>
<feature type="compositionally biased region" description="Polar residues" evidence="1">
    <location>
        <begin position="398"/>
        <end position="410"/>
    </location>
</feature>
<comment type="caution">
    <text evidence="2">The sequence shown here is derived from an EMBL/GenBank/DDBJ whole genome shotgun (WGS) entry which is preliminary data.</text>
</comment>
<gene>
    <name evidence="2" type="ORF">EWM64_g1570</name>
</gene>
<feature type="compositionally biased region" description="Basic and acidic residues" evidence="1">
    <location>
        <begin position="516"/>
        <end position="548"/>
    </location>
</feature>
<evidence type="ECO:0000256" key="1">
    <source>
        <dbReference type="SAM" id="MobiDB-lite"/>
    </source>
</evidence>
<organism evidence="2 3">
    <name type="scientific">Hericium alpestre</name>
    <dbReference type="NCBI Taxonomy" id="135208"/>
    <lineage>
        <taxon>Eukaryota</taxon>
        <taxon>Fungi</taxon>
        <taxon>Dikarya</taxon>
        <taxon>Basidiomycota</taxon>
        <taxon>Agaricomycotina</taxon>
        <taxon>Agaricomycetes</taxon>
        <taxon>Russulales</taxon>
        <taxon>Hericiaceae</taxon>
        <taxon>Hericium</taxon>
    </lineage>
</organism>
<feature type="region of interest" description="Disordered" evidence="1">
    <location>
        <begin position="305"/>
        <end position="364"/>
    </location>
</feature>
<feature type="region of interest" description="Disordered" evidence="1">
    <location>
        <begin position="512"/>
        <end position="548"/>
    </location>
</feature>
<dbReference type="STRING" id="135208.A0A4Z0A607"/>
<keyword evidence="3" id="KW-1185">Reference proteome</keyword>
<proteinExistence type="predicted"/>
<dbReference type="EMBL" id="SFCI01000108">
    <property type="protein sequence ID" value="TFY82442.1"/>
    <property type="molecule type" value="Genomic_DNA"/>
</dbReference>
<name>A0A4Z0A607_9AGAM</name>
<feature type="region of interest" description="Disordered" evidence="1">
    <location>
        <begin position="671"/>
        <end position="700"/>
    </location>
</feature>
<feature type="compositionally biased region" description="Polar residues" evidence="1">
    <location>
        <begin position="305"/>
        <end position="338"/>
    </location>
</feature>
<feature type="region of interest" description="Disordered" evidence="1">
    <location>
        <begin position="397"/>
        <end position="421"/>
    </location>
</feature>